<feature type="compositionally biased region" description="Basic and acidic residues" evidence="5">
    <location>
        <begin position="582"/>
        <end position="593"/>
    </location>
</feature>
<feature type="region of interest" description="Disordered" evidence="5">
    <location>
        <begin position="150"/>
        <end position="174"/>
    </location>
</feature>
<feature type="compositionally biased region" description="Polar residues" evidence="5">
    <location>
        <begin position="60"/>
        <end position="70"/>
    </location>
</feature>
<feature type="compositionally biased region" description="Low complexity" evidence="5">
    <location>
        <begin position="461"/>
        <end position="477"/>
    </location>
</feature>
<keyword evidence="3 8" id="KW-0808">Transferase</keyword>
<evidence type="ECO:0000259" key="7">
    <source>
        <dbReference type="Pfam" id="PF17123"/>
    </source>
</evidence>
<name>A0ABR4IV31_9EURO</name>
<dbReference type="Pfam" id="PF00551">
    <property type="entry name" value="Formyl_trans_N"/>
    <property type="match status" value="1"/>
</dbReference>
<feature type="region of interest" description="Disordered" evidence="5">
    <location>
        <begin position="1"/>
        <end position="126"/>
    </location>
</feature>
<feature type="compositionally biased region" description="Polar residues" evidence="5">
    <location>
        <begin position="531"/>
        <end position="566"/>
    </location>
</feature>
<evidence type="ECO:0000256" key="1">
    <source>
        <dbReference type="ARBA" id="ARBA00005054"/>
    </source>
</evidence>
<dbReference type="Gene3D" id="3.40.50.170">
    <property type="entry name" value="Formyl transferase, N-terminal domain"/>
    <property type="match status" value="1"/>
</dbReference>
<feature type="domain" description="RING-type" evidence="7">
    <location>
        <begin position="704"/>
        <end position="732"/>
    </location>
</feature>
<feature type="region of interest" description="Disordered" evidence="5">
    <location>
        <begin position="277"/>
        <end position="384"/>
    </location>
</feature>
<evidence type="ECO:0000256" key="3">
    <source>
        <dbReference type="ARBA" id="ARBA00022679"/>
    </source>
</evidence>
<evidence type="ECO:0000259" key="6">
    <source>
        <dbReference type="Pfam" id="PF00551"/>
    </source>
</evidence>
<dbReference type="PANTHER" id="PTHR43369:SF2">
    <property type="entry name" value="PHOSPHORIBOSYLGLYCINAMIDE FORMYLTRANSFERASE"/>
    <property type="match status" value="1"/>
</dbReference>
<evidence type="ECO:0000256" key="4">
    <source>
        <dbReference type="ARBA" id="ARBA00022755"/>
    </source>
</evidence>
<dbReference type="EMBL" id="JBFXLU010000280">
    <property type="protein sequence ID" value="KAL2831624.1"/>
    <property type="molecule type" value="Genomic_DNA"/>
</dbReference>
<comment type="caution">
    <text evidence="8">The sequence shown here is derived from an EMBL/GenBank/DDBJ whole genome shotgun (WGS) entry which is preliminary data.</text>
</comment>
<dbReference type="SUPFAM" id="SSF57850">
    <property type="entry name" value="RING/U-box"/>
    <property type="match status" value="1"/>
</dbReference>
<dbReference type="InterPro" id="IPR001841">
    <property type="entry name" value="Znf_RING"/>
</dbReference>
<dbReference type="Pfam" id="PF17123">
    <property type="entry name" value="zf-RING_11"/>
    <property type="match status" value="1"/>
</dbReference>
<dbReference type="InterPro" id="IPR036477">
    <property type="entry name" value="Formyl_transf_N_sf"/>
</dbReference>
<keyword evidence="9" id="KW-1185">Reference proteome</keyword>
<protein>
    <recommendedName>
        <fullName evidence="2">phosphoribosylglycinamide formyltransferase 1</fullName>
        <ecNumber evidence="2">2.1.2.2</ecNumber>
    </recommendedName>
</protein>
<dbReference type="SUPFAM" id="SSF53328">
    <property type="entry name" value="Formyltransferase"/>
    <property type="match status" value="1"/>
</dbReference>
<sequence length="984" mass="107130">MGQSSSTQREQRQHNPATPFIRSRRSLSRNRDEDMSNGQRPEQTGDLGPQAGQELDNSDVHMSTSGQTAPSGDLWQPMISQPGDLSRNSRHMGSIQEETGSSYEPGSRGEYRSATMSRIPARRQSTMSRFGSRILPNNVIRGLLNSEEETPAEGHAHRHGIVSRTIPRSEVNNTSSRFSPFMSLSTRGATRRRSIRGPYFISRADPAIGSHNGLSGASSGATAENPAELGWAPWRRSVRLRRVGHSLSSPIAQMFGQPNTDMSLEDTAETPYQFHNSDSVGFIPHPGPMDTRMDFDSPHELDSVEPASVQNQSSARHFPSLLRARPSRALRREEQTPLSRLSGNDGLDGSLESFIQSLQRATSGQPATGDSSNATEDEGPPTPVNFMRVFRFANSDNPHSGNAATNGDRRTVTLVVVGVRSVPSGNGPNGDQQPAALPGIDALLRLPFLTPGGFSPRLDARPGTTAGRPTPGGVATTQEDAPAQPGLSSTSRRFSDAGSRGAPSSLPSVISESPPGPHPPPSTPAEPGLSAVSSGASTPSRRLSTTSAMSPNLQNNENRSLQPTVETSEDSIPLNTTHQRRRSDSEFARHREQLGSGAARRNGVVEPDNHGPPSGRSWLIYVVGTNLSENHPAFAAPSLFTDNPTYEDMVLLSSLLGPVKPPVATQEDLTSAGGLFRVVEYGGSLVAEGIEGAGTIRISEGERCLICLSDYEAAEELRRLTKCQHLYHRDCIDQHGAYFPQFYHFFDFSFTSDIHCCIGLFWFWSSGSEIMDPIRLTVLISGSGTNLQAVIDNISLPTKIIRVISNRKDAFGLERARRADIPTHYHNLVKYKKQQPATPEGVQRAREEYDAELARLVLDDKPDLVACLGFMHVLSEGFLGPLEEKGLRIINLHPALPGEFNGANAIERAHQAWLDGKIEKTGVMIHNVISEVDMGKPILVREIPFVKGVDEDLHAFEQKVHGIEWGVVIEGIQKTIEEIRGTRS</sequence>
<feature type="region of interest" description="Disordered" evidence="5">
    <location>
        <begin position="453"/>
        <end position="611"/>
    </location>
</feature>
<comment type="pathway">
    <text evidence="1">Purine metabolism; IMP biosynthesis via de novo pathway; N(2)-formyl-N(1)-(5-phospho-D-ribosyl)glycinamide from N(1)-(5-phospho-D-ribosyl)glycinamide (10-formyl THF route): step 1/1.</text>
</comment>
<dbReference type="InterPro" id="IPR002376">
    <property type="entry name" value="Formyl_transf_N"/>
</dbReference>
<feature type="compositionally biased region" description="Basic and acidic residues" evidence="5">
    <location>
        <begin position="291"/>
        <end position="302"/>
    </location>
</feature>
<evidence type="ECO:0000256" key="5">
    <source>
        <dbReference type="SAM" id="MobiDB-lite"/>
    </source>
</evidence>
<evidence type="ECO:0000256" key="2">
    <source>
        <dbReference type="ARBA" id="ARBA00012254"/>
    </source>
</evidence>
<dbReference type="Gene3D" id="3.30.40.10">
    <property type="entry name" value="Zinc/RING finger domain, C3HC4 (zinc finger)"/>
    <property type="match status" value="1"/>
</dbReference>
<evidence type="ECO:0000313" key="8">
    <source>
        <dbReference type="EMBL" id="KAL2831624.1"/>
    </source>
</evidence>
<feature type="compositionally biased region" description="Polar residues" evidence="5">
    <location>
        <begin position="353"/>
        <end position="374"/>
    </location>
</feature>
<keyword evidence="4" id="KW-0658">Purine biosynthesis</keyword>
<feature type="compositionally biased region" description="Pro residues" evidence="5">
    <location>
        <begin position="514"/>
        <end position="524"/>
    </location>
</feature>
<dbReference type="EC" id="2.1.2.2" evidence="2"/>
<reference evidence="8 9" key="1">
    <citation type="submission" date="2024-07" db="EMBL/GenBank/DDBJ databases">
        <title>Section-level genome sequencing and comparative genomics of Aspergillus sections Usti and Cavernicolus.</title>
        <authorList>
            <consortium name="Lawrence Berkeley National Laboratory"/>
            <person name="Nybo J.L."/>
            <person name="Vesth T.C."/>
            <person name="Theobald S."/>
            <person name="Frisvad J.C."/>
            <person name="Larsen T.O."/>
            <person name="Kjaerboelling I."/>
            <person name="Rothschild-Mancinelli K."/>
            <person name="Lyhne E.K."/>
            <person name="Kogle M.E."/>
            <person name="Barry K."/>
            <person name="Clum A."/>
            <person name="Na H."/>
            <person name="Ledsgaard L."/>
            <person name="Lin J."/>
            <person name="Lipzen A."/>
            <person name="Kuo A."/>
            <person name="Riley R."/>
            <person name="Mondo S."/>
            <person name="Labutti K."/>
            <person name="Haridas S."/>
            <person name="Pangalinan J."/>
            <person name="Salamov A.A."/>
            <person name="Simmons B.A."/>
            <person name="Magnuson J.K."/>
            <person name="Chen J."/>
            <person name="Drula E."/>
            <person name="Henrissat B."/>
            <person name="Wiebenga A."/>
            <person name="Lubbers R.J."/>
            <person name="Gomes A.C."/>
            <person name="Makela M.R."/>
            <person name="Stajich J."/>
            <person name="Grigoriev I.V."/>
            <person name="Mortensen U.H."/>
            <person name="De Vries R.P."/>
            <person name="Baker S.E."/>
            <person name="Andersen M.R."/>
        </authorList>
    </citation>
    <scope>NUCLEOTIDE SEQUENCE [LARGE SCALE GENOMIC DNA]</scope>
    <source>
        <strain evidence="8 9">CBS 123904</strain>
    </source>
</reference>
<organism evidence="8 9">
    <name type="scientific">Aspergillus pseudoustus</name>
    <dbReference type="NCBI Taxonomy" id="1810923"/>
    <lineage>
        <taxon>Eukaryota</taxon>
        <taxon>Fungi</taxon>
        <taxon>Dikarya</taxon>
        <taxon>Ascomycota</taxon>
        <taxon>Pezizomycotina</taxon>
        <taxon>Eurotiomycetes</taxon>
        <taxon>Eurotiomycetidae</taxon>
        <taxon>Eurotiales</taxon>
        <taxon>Aspergillaceae</taxon>
        <taxon>Aspergillus</taxon>
        <taxon>Aspergillus subgen. Nidulantes</taxon>
    </lineage>
</organism>
<dbReference type="GO" id="GO:0016740">
    <property type="term" value="F:transferase activity"/>
    <property type="evidence" value="ECO:0007669"/>
    <property type="project" value="UniProtKB-KW"/>
</dbReference>
<accession>A0ABR4IV31</accession>
<gene>
    <name evidence="8" type="ORF">BJY01DRAFT_240050</name>
</gene>
<proteinExistence type="predicted"/>
<dbReference type="PANTHER" id="PTHR43369">
    <property type="entry name" value="PHOSPHORIBOSYLGLYCINAMIDE FORMYLTRANSFERASE"/>
    <property type="match status" value="1"/>
</dbReference>
<dbReference type="Proteomes" id="UP001610446">
    <property type="component" value="Unassembled WGS sequence"/>
</dbReference>
<feature type="domain" description="Formyl transferase N-terminal" evidence="6">
    <location>
        <begin position="775"/>
        <end position="967"/>
    </location>
</feature>
<dbReference type="InterPro" id="IPR013083">
    <property type="entry name" value="Znf_RING/FYVE/PHD"/>
</dbReference>
<evidence type="ECO:0000313" key="9">
    <source>
        <dbReference type="Proteomes" id="UP001610446"/>
    </source>
</evidence>